<comment type="function">
    <text evidence="4">Nucleoside triphosphate pyrophosphatase that hydrolyzes dTTP and UTP. May have a dual role in cell division arrest and in preventing the incorporation of modified nucleotides into cellular nucleic acids.</text>
</comment>
<comment type="catalytic activity">
    <reaction evidence="4">
        <text>UTP + H2O = UMP + diphosphate + H(+)</text>
        <dbReference type="Rhea" id="RHEA:29395"/>
        <dbReference type="ChEBI" id="CHEBI:15377"/>
        <dbReference type="ChEBI" id="CHEBI:15378"/>
        <dbReference type="ChEBI" id="CHEBI:33019"/>
        <dbReference type="ChEBI" id="CHEBI:46398"/>
        <dbReference type="ChEBI" id="CHEBI:57865"/>
        <dbReference type="EC" id="3.6.1.9"/>
    </reaction>
</comment>
<keyword evidence="2 4" id="KW-0378">Hydrolase</keyword>
<dbReference type="Gene3D" id="3.90.950.10">
    <property type="match status" value="1"/>
</dbReference>
<comment type="catalytic activity">
    <reaction evidence="4">
        <text>dTTP + H2O = dTMP + diphosphate + H(+)</text>
        <dbReference type="Rhea" id="RHEA:28534"/>
        <dbReference type="ChEBI" id="CHEBI:15377"/>
        <dbReference type="ChEBI" id="CHEBI:15378"/>
        <dbReference type="ChEBI" id="CHEBI:33019"/>
        <dbReference type="ChEBI" id="CHEBI:37568"/>
        <dbReference type="ChEBI" id="CHEBI:63528"/>
        <dbReference type="EC" id="3.6.1.9"/>
    </reaction>
</comment>
<dbReference type="GO" id="GO:0047429">
    <property type="term" value="F:nucleoside triphosphate diphosphatase activity"/>
    <property type="evidence" value="ECO:0007669"/>
    <property type="project" value="UniProtKB-EC"/>
</dbReference>
<sequence>MSNPLIWLASASPRRSALLKQIGVAHRVRPVDIDESRHEGELPLPYVQRLAMAKAETLWSRLSEGERAPVLGSDTTVALGNDVLGKPRDREDALRMLRRLSAQTHQVYTAIAVRDSLGCESRVSVSDVSMRELHDDEIAAYWDTGEPRDKAGAYGIQGFAALFIERISGSYSGIVGLPLFETGELLRTKGWTVRAAAHEQVRA</sequence>
<dbReference type="InterPro" id="IPR003697">
    <property type="entry name" value="Maf-like"/>
</dbReference>
<dbReference type="EC" id="3.6.1.9" evidence="4"/>
<evidence type="ECO:0000313" key="5">
    <source>
        <dbReference type="EMBL" id="MBB6094305.1"/>
    </source>
</evidence>
<dbReference type="GO" id="GO:0005737">
    <property type="term" value="C:cytoplasm"/>
    <property type="evidence" value="ECO:0007669"/>
    <property type="project" value="UniProtKB-SubCell"/>
</dbReference>
<reference evidence="5 6" key="1">
    <citation type="submission" date="2020-08" db="EMBL/GenBank/DDBJ databases">
        <title>Genomic Encyclopedia of Type Strains, Phase IV (KMG-IV): sequencing the most valuable type-strain genomes for metagenomic binning, comparative biology and taxonomic classification.</title>
        <authorList>
            <person name="Goeker M."/>
        </authorList>
    </citation>
    <scope>NUCLEOTIDE SEQUENCE [LARGE SCALE GENOMIC DNA]</scope>
    <source>
        <strain evidence="5 6">DSM 26723</strain>
    </source>
</reference>
<organism evidence="5 6">
    <name type="scientific">Povalibacter uvarum</name>
    <dbReference type="NCBI Taxonomy" id="732238"/>
    <lineage>
        <taxon>Bacteria</taxon>
        <taxon>Pseudomonadati</taxon>
        <taxon>Pseudomonadota</taxon>
        <taxon>Gammaproteobacteria</taxon>
        <taxon>Steroidobacterales</taxon>
        <taxon>Steroidobacteraceae</taxon>
        <taxon>Povalibacter</taxon>
    </lineage>
</organism>
<dbReference type="GO" id="GO:0009117">
    <property type="term" value="P:nucleotide metabolic process"/>
    <property type="evidence" value="ECO:0007669"/>
    <property type="project" value="UniProtKB-KW"/>
</dbReference>
<dbReference type="Pfam" id="PF02545">
    <property type="entry name" value="Maf"/>
    <property type="match status" value="1"/>
</dbReference>
<keyword evidence="4" id="KW-0963">Cytoplasm</keyword>
<comment type="caution">
    <text evidence="4">Lacks conserved residue(s) required for the propagation of feature annotation.</text>
</comment>
<protein>
    <recommendedName>
        <fullName evidence="4">dTTP/UTP pyrophosphatase</fullName>
        <shortName evidence="4">dTTPase/UTPase</shortName>
        <ecNumber evidence="4">3.6.1.9</ecNumber>
    </recommendedName>
    <alternativeName>
        <fullName evidence="4">Nucleoside triphosphate pyrophosphatase</fullName>
    </alternativeName>
    <alternativeName>
        <fullName evidence="4">Nucleotide pyrophosphatase</fullName>
        <shortName evidence="4">Nucleotide PPase</shortName>
    </alternativeName>
</protein>
<name>A0A841HQW8_9GAMM</name>
<dbReference type="HAMAP" id="MF_00528">
    <property type="entry name" value="Maf"/>
    <property type="match status" value="1"/>
</dbReference>
<dbReference type="SUPFAM" id="SSF52972">
    <property type="entry name" value="ITPase-like"/>
    <property type="match status" value="1"/>
</dbReference>
<evidence type="ECO:0000256" key="2">
    <source>
        <dbReference type="ARBA" id="ARBA00022801"/>
    </source>
</evidence>
<feature type="active site" description="Proton acceptor" evidence="4">
    <location>
        <position position="74"/>
    </location>
</feature>
<evidence type="ECO:0000256" key="1">
    <source>
        <dbReference type="ARBA" id="ARBA00001968"/>
    </source>
</evidence>
<dbReference type="PANTHER" id="PTHR43213">
    <property type="entry name" value="BIFUNCTIONAL DTTP/UTP PYROPHOSPHATASE/METHYLTRANSFERASE PROTEIN-RELATED"/>
    <property type="match status" value="1"/>
</dbReference>
<dbReference type="CDD" id="cd00555">
    <property type="entry name" value="Maf"/>
    <property type="match status" value="1"/>
</dbReference>
<feature type="site" description="Important for substrate specificity" evidence="4">
    <location>
        <position position="157"/>
    </location>
</feature>
<proteinExistence type="inferred from homology"/>
<dbReference type="PIRSF" id="PIRSF006305">
    <property type="entry name" value="Maf"/>
    <property type="match status" value="1"/>
</dbReference>
<comment type="similarity">
    <text evidence="4">Belongs to the Maf family. YhdE subfamily.</text>
</comment>
<evidence type="ECO:0000313" key="6">
    <source>
        <dbReference type="Proteomes" id="UP000588068"/>
    </source>
</evidence>
<comment type="caution">
    <text evidence="5">The sequence shown here is derived from an EMBL/GenBank/DDBJ whole genome shotgun (WGS) entry which is preliminary data.</text>
</comment>
<gene>
    <name evidence="5" type="ORF">HNQ60_003186</name>
</gene>
<dbReference type="PANTHER" id="PTHR43213:SF5">
    <property type="entry name" value="BIFUNCTIONAL DTTP_UTP PYROPHOSPHATASE_METHYLTRANSFERASE PROTEIN-RELATED"/>
    <property type="match status" value="1"/>
</dbReference>
<comment type="cofactor">
    <cofactor evidence="1 4">
        <name>a divalent metal cation</name>
        <dbReference type="ChEBI" id="CHEBI:60240"/>
    </cofactor>
</comment>
<evidence type="ECO:0000256" key="4">
    <source>
        <dbReference type="HAMAP-Rule" id="MF_00528"/>
    </source>
</evidence>
<feature type="site" description="Important for substrate specificity" evidence="4">
    <location>
        <position position="14"/>
    </location>
</feature>
<accession>A0A841HQW8</accession>
<feature type="site" description="Important for substrate specificity" evidence="4">
    <location>
        <position position="75"/>
    </location>
</feature>
<evidence type="ECO:0000256" key="3">
    <source>
        <dbReference type="ARBA" id="ARBA00023080"/>
    </source>
</evidence>
<dbReference type="InterPro" id="IPR029001">
    <property type="entry name" value="ITPase-like_fam"/>
</dbReference>
<dbReference type="EMBL" id="JACHHZ010000003">
    <property type="protein sequence ID" value="MBB6094305.1"/>
    <property type="molecule type" value="Genomic_DNA"/>
</dbReference>
<dbReference type="AlphaFoldDB" id="A0A841HQW8"/>
<comment type="subcellular location">
    <subcellularLocation>
        <location evidence="4">Cytoplasm</location>
    </subcellularLocation>
</comment>
<dbReference type="NCBIfam" id="TIGR00172">
    <property type="entry name" value="maf"/>
    <property type="match status" value="1"/>
</dbReference>
<keyword evidence="3 4" id="KW-0546">Nucleotide metabolism</keyword>
<dbReference type="Proteomes" id="UP000588068">
    <property type="component" value="Unassembled WGS sequence"/>
</dbReference>
<keyword evidence="6" id="KW-1185">Reference proteome</keyword>